<dbReference type="EMBL" id="JAAVXB010000010">
    <property type="protein sequence ID" value="NKF23821.1"/>
    <property type="molecule type" value="Genomic_DNA"/>
</dbReference>
<protein>
    <submittedName>
        <fullName evidence="3">Outer membrane protein assembly factor BamE</fullName>
    </submittedName>
</protein>
<comment type="caution">
    <text evidence="3">The sequence shown here is derived from an EMBL/GenBank/DDBJ whole genome shotgun (WGS) entry which is preliminary data.</text>
</comment>
<name>A0A969WEE4_9GAMM</name>
<reference evidence="3" key="1">
    <citation type="submission" date="2020-03" db="EMBL/GenBank/DDBJ databases">
        <title>Solimonas marina sp. nov., isolated from deep seawater of the Pacific Ocean.</title>
        <authorList>
            <person name="Liu X."/>
            <person name="Lai Q."/>
            <person name="Sun F."/>
            <person name="Gai Y."/>
            <person name="Li G."/>
            <person name="Shao Z."/>
        </authorList>
    </citation>
    <scope>NUCLEOTIDE SEQUENCE</scope>
    <source>
        <strain evidence="3">C16B3</strain>
    </source>
</reference>
<dbReference type="Proteomes" id="UP000653472">
    <property type="component" value="Unassembled WGS sequence"/>
</dbReference>
<accession>A0A969WEE4</accession>
<keyword evidence="2" id="KW-0732">Signal</keyword>
<evidence type="ECO:0000256" key="1">
    <source>
        <dbReference type="SAM" id="MobiDB-lite"/>
    </source>
</evidence>
<dbReference type="AlphaFoldDB" id="A0A969WEE4"/>
<organism evidence="3 4">
    <name type="scientific">Solimonas marina</name>
    <dbReference type="NCBI Taxonomy" id="2714601"/>
    <lineage>
        <taxon>Bacteria</taxon>
        <taxon>Pseudomonadati</taxon>
        <taxon>Pseudomonadota</taxon>
        <taxon>Gammaproteobacteria</taxon>
        <taxon>Nevskiales</taxon>
        <taxon>Nevskiaceae</taxon>
        <taxon>Solimonas</taxon>
    </lineage>
</organism>
<evidence type="ECO:0000313" key="4">
    <source>
        <dbReference type="Proteomes" id="UP000653472"/>
    </source>
</evidence>
<feature type="chain" id="PRO_5037317473" evidence="2">
    <location>
        <begin position="27"/>
        <end position="242"/>
    </location>
</feature>
<keyword evidence="4" id="KW-1185">Reference proteome</keyword>
<evidence type="ECO:0000313" key="3">
    <source>
        <dbReference type="EMBL" id="NKF23821.1"/>
    </source>
</evidence>
<gene>
    <name evidence="3" type="ORF">G7Y82_16025</name>
</gene>
<dbReference type="PROSITE" id="PS51257">
    <property type="entry name" value="PROKAR_LIPOPROTEIN"/>
    <property type="match status" value="1"/>
</dbReference>
<proteinExistence type="predicted"/>
<feature type="region of interest" description="Disordered" evidence="1">
    <location>
        <begin position="132"/>
        <end position="159"/>
    </location>
</feature>
<feature type="signal peptide" evidence="2">
    <location>
        <begin position="1"/>
        <end position="26"/>
    </location>
</feature>
<dbReference type="RefSeq" id="WP_168149152.1">
    <property type="nucleotide sequence ID" value="NZ_JAAVXB010000010.1"/>
</dbReference>
<sequence length="242" mass="24931">MNSLTRIAISQLLTGACLLGAGLASAADDAPTLLAQIRSGDPASLREAAQDIAAQGAAPEAVLDALSDALLARASAAGAADIHAVQQGCRALGRIGNKRYYRVLRQLADTRDANAGLRTACSAAADRLGGAAGPQYQASPVAHADTPPSPPADNGPRYQPISAISPGMSMQQVYAIAGPPTATEHVHRAGSFMPYRFRDDHTGVTNALYRGQGRVIFSDPDPYHADAQVIGVQIDPGESGSP</sequence>
<evidence type="ECO:0000256" key="2">
    <source>
        <dbReference type="SAM" id="SignalP"/>
    </source>
</evidence>